<dbReference type="Proteomes" id="UP000001036">
    <property type="component" value="Chromosome"/>
</dbReference>
<dbReference type="AlphaFoldDB" id="B3PED7"/>
<dbReference type="EMBL" id="CP000934">
    <property type="protein sequence ID" value="ACE85921.1"/>
    <property type="molecule type" value="Genomic_DNA"/>
</dbReference>
<gene>
    <name evidence="1" type="ordered locus">CJA_3239</name>
</gene>
<organism evidence="1 2">
    <name type="scientific">Cellvibrio japonicus (strain Ueda107)</name>
    <name type="common">Pseudomonas fluorescens subsp. cellulosa</name>
    <dbReference type="NCBI Taxonomy" id="498211"/>
    <lineage>
        <taxon>Bacteria</taxon>
        <taxon>Pseudomonadati</taxon>
        <taxon>Pseudomonadota</taxon>
        <taxon>Gammaproteobacteria</taxon>
        <taxon>Cellvibrionales</taxon>
        <taxon>Cellvibrionaceae</taxon>
        <taxon>Cellvibrio</taxon>
    </lineage>
</organism>
<proteinExistence type="predicted"/>
<dbReference type="KEGG" id="cja:CJA_3239"/>
<dbReference type="HOGENOM" id="CLU_3023638_0_0_6"/>
<sequence length="55" mass="6771">MVISRQTYYNTNKLTSFLQALAGENWRKNLQKRNKINFCYKNDHHKKYFDIKVFI</sequence>
<dbReference type="STRING" id="498211.CJA_3239"/>
<name>B3PED7_CELJU</name>
<evidence type="ECO:0000313" key="2">
    <source>
        <dbReference type="Proteomes" id="UP000001036"/>
    </source>
</evidence>
<reference evidence="1 2" key="1">
    <citation type="journal article" date="2008" name="J. Bacteriol.">
        <title>Insights into plant cell wall degradation from the genome sequence of the soil bacterium Cellvibrio japonicus.</title>
        <authorList>
            <person name="Deboy R.T."/>
            <person name="Mongodin E.F."/>
            <person name="Fouts D.E."/>
            <person name="Tailford L.E."/>
            <person name="Khouri H."/>
            <person name="Emerson J.B."/>
            <person name="Mohamoud Y."/>
            <person name="Watkins K."/>
            <person name="Henrissat B."/>
            <person name="Gilbert H.J."/>
            <person name="Nelson K.E."/>
        </authorList>
    </citation>
    <scope>NUCLEOTIDE SEQUENCE [LARGE SCALE GENOMIC DNA]</scope>
    <source>
        <strain evidence="1 2">Ueda107</strain>
    </source>
</reference>
<evidence type="ECO:0000313" key="1">
    <source>
        <dbReference type="EMBL" id="ACE85921.1"/>
    </source>
</evidence>
<accession>B3PED7</accession>
<keyword evidence="2" id="KW-1185">Reference proteome</keyword>
<protein>
    <submittedName>
        <fullName evidence="1">Uncharacterized protein</fullName>
    </submittedName>
</protein>